<feature type="transmembrane region" description="Helical" evidence="2">
    <location>
        <begin position="12"/>
        <end position="30"/>
    </location>
</feature>
<protein>
    <submittedName>
        <fullName evidence="3">Uncharacterized protein</fullName>
    </submittedName>
</protein>
<sequence length="97" mass="11418">MYLDETTTKLLVFLAAALIMIIFVELAFLYETNKECKELRRESRKLLQEKNEILHAVDEAITAARTARRETYRAAFERNMKRNTADPARHVKEEPYV</sequence>
<accession>A0A8S5SUI1</accession>
<keyword evidence="2" id="KW-1133">Transmembrane helix</keyword>
<dbReference type="EMBL" id="BK032675">
    <property type="protein sequence ID" value="DAF54226.1"/>
    <property type="molecule type" value="Genomic_DNA"/>
</dbReference>
<evidence type="ECO:0000256" key="2">
    <source>
        <dbReference type="SAM" id="Phobius"/>
    </source>
</evidence>
<feature type="coiled-coil region" evidence="1">
    <location>
        <begin position="29"/>
        <end position="56"/>
    </location>
</feature>
<proteinExistence type="predicted"/>
<evidence type="ECO:0000256" key="1">
    <source>
        <dbReference type="SAM" id="Coils"/>
    </source>
</evidence>
<reference evidence="3" key="1">
    <citation type="journal article" date="2021" name="Proc. Natl. Acad. Sci. U.S.A.">
        <title>A Catalog of Tens of Thousands of Viruses from Human Metagenomes Reveals Hidden Associations with Chronic Diseases.</title>
        <authorList>
            <person name="Tisza M.J."/>
            <person name="Buck C.B."/>
        </authorList>
    </citation>
    <scope>NUCLEOTIDE SEQUENCE</scope>
    <source>
        <strain evidence="3">Ct8hB11</strain>
    </source>
</reference>
<keyword evidence="1" id="KW-0175">Coiled coil</keyword>
<keyword evidence="2" id="KW-0472">Membrane</keyword>
<organism evidence="3">
    <name type="scientific">Siphoviridae sp. ct8hB11</name>
    <dbReference type="NCBI Taxonomy" id="2827790"/>
    <lineage>
        <taxon>Viruses</taxon>
        <taxon>Duplodnaviria</taxon>
        <taxon>Heunggongvirae</taxon>
        <taxon>Uroviricota</taxon>
        <taxon>Caudoviricetes</taxon>
    </lineage>
</organism>
<keyword evidence="2" id="KW-0812">Transmembrane</keyword>
<name>A0A8S5SUI1_9CAUD</name>
<evidence type="ECO:0000313" key="3">
    <source>
        <dbReference type="EMBL" id="DAF54226.1"/>
    </source>
</evidence>